<sequence>MVPLTYSASPPPSDADLRRLSAQTAGELQSVCRDHGWALHITAGEPANGSAYVQFPPLRVDVAQEIVAGLRRLLNNRCAECTAIKRRRAQAIRDKDMTTAAAAATAMGRHQRAVH</sequence>
<evidence type="ECO:0000313" key="2">
    <source>
        <dbReference type="Proteomes" id="UP000267900"/>
    </source>
</evidence>
<dbReference type="EMBL" id="CP034587">
    <property type="protein sequence ID" value="AZQ71349.1"/>
    <property type="molecule type" value="Genomic_DNA"/>
</dbReference>
<accession>A0A3Q9FUJ0</accession>
<name>A0A3Q9FUJ0_STRLT</name>
<gene>
    <name evidence="1" type="ORF">EKH77_09095</name>
</gene>
<reference evidence="1 2" key="1">
    <citation type="submission" date="2018-12" db="EMBL/GenBank/DDBJ databases">
        <title>The whole draft genome of Streptomyce luteoverticillatus CGMCC 15060.</title>
        <authorList>
            <person name="Feng Z."/>
            <person name="Chen G."/>
            <person name="Zhang J."/>
            <person name="Zhu H."/>
            <person name="Yu X."/>
            <person name="Zhang W."/>
            <person name="Zhang X."/>
        </authorList>
    </citation>
    <scope>NUCLEOTIDE SEQUENCE [LARGE SCALE GENOMIC DNA]</scope>
    <source>
        <strain evidence="1 2">CGMCC 15060</strain>
    </source>
</reference>
<dbReference type="AlphaFoldDB" id="A0A3Q9FUJ0"/>
<dbReference type="Proteomes" id="UP000267900">
    <property type="component" value="Chromosome"/>
</dbReference>
<dbReference type="RefSeq" id="WP_126913905.1">
    <property type="nucleotide sequence ID" value="NZ_CP034587.1"/>
</dbReference>
<evidence type="ECO:0000313" key="1">
    <source>
        <dbReference type="EMBL" id="AZQ71349.1"/>
    </source>
</evidence>
<organism evidence="1 2">
    <name type="scientific">Streptomyces luteoverticillatus</name>
    <name type="common">Streptoverticillium luteoverticillatus</name>
    <dbReference type="NCBI Taxonomy" id="66425"/>
    <lineage>
        <taxon>Bacteria</taxon>
        <taxon>Bacillati</taxon>
        <taxon>Actinomycetota</taxon>
        <taxon>Actinomycetes</taxon>
        <taxon>Kitasatosporales</taxon>
        <taxon>Streptomycetaceae</taxon>
        <taxon>Streptomyces</taxon>
    </lineage>
</organism>
<keyword evidence="2" id="KW-1185">Reference proteome</keyword>
<proteinExistence type="predicted"/>
<dbReference type="OrthoDB" id="4344770at2"/>
<protein>
    <submittedName>
        <fullName evidence="1">Uncharacterized protein</fullName>
    </submittedName>
</protein>